<dbReference type="EC" id="3.1.3.-" evidence="1"/>
<dbReference type="PANTHER" id="PTHR10000:SF8">
    <property type="entry name" value="HAD SUPERFAMILY HYDROLASE-LIKE, TYPE 3"/>
    <property type="match status" value="1"/>
</dbReference>
<dbReference type="RefSeq" id="WP_377191144.1">
    <property type="nucleotide sequence ID" value="NZ_JBHUOG010000002.1"/>
</dbReference>
<dbReference type="Pfam" id="PF08282">
    <property type="entry name" value="Hydrolase_3"/>
    <property type="match status" value="2"/>
</dbReference>
<dbReference type="InterPro" id="IPR036412">
    <property type="entry name" value="HAD-like_sf"/>
</dbReference>
<proteinExistence type="predicted"/>
<dbReference type="SUPFAM" id="SSF56784">
    <property type="entry name" value="HAD-like"/>
    <property type="match status" value="1"/>
</dbReference>
<keyword evidence="1" id="KW-0378">Hydrolase</keyword>
<protein>
    <submittedName>
        <fullName evidence="1">HAD family hydrolase</fullName>
        <ecNumber evidence="1">3.1.3.-</ecNumber>
    </submittedName>
</protein>
<reference evidence="2" key="1">
    <citation type="journal article" date="2019" name="Int. J. Syst. Evol. Microbiol.">
        <title>The Global Catalogue of Microorganisms (GCM) 10K type strain sequencing project: providing services to taxonomists for standard genome sequencing and annotation.</title>
        <authorList>
            <consortium name="The Broad Institute Genomics Platform"/>
            <consortium name="The Broad Institute Genome Sequencing Center for Infectious Disease"/>
            <person name="Wu L."/>
            <person name="Ma J."/>
        </authorList>
    </citation>
    <scope>NUCLEOTIDE SEQUENCE [LARGE SCALE GENOMIC DNA]</scope>
    <source>
        <strain evidence="2">CCM 7044</strain>
    </source>
</reference>
<sequence>MTAQQLLRAADATAPLLVACDIDGTLVRTGSPATQAVREAVSAVRGAGHHVVLSTGRSLAGALPVARELGLDDAWLVASNGATTAHLSGGSYAVVECLPVHAESAVRVAARLQPNVRIAAEAVGVGYRVSRAFPRGELNGRQEGVARLADLWASPSPRLAILGPDAARLVPALSALGLTALLTRPDWVDVTPPNVSKATALEKVRERLGVEHYRTVAIGDGENDIEMLVWAGEGYAMGHAPAPVLAVADVVTGTIDDDGAATALRGLLVSSAQAGLTA</sequence>
<gene>
    <name evidence="1" type="ORF">ACFS27_23235</name>
</gene>
<keyword evidence="2" id="KW-1185">Reference proteome</keyword>
<evidence type="ECO:0000313" key="2">
    <source>
        <dbReference type="Proteomes" id="UP001597479"/>
    </source>
</evidence>
<dbReference type="Gene3D" id="3.40.50.1000">
    <property type="entry name" value="HAD superfamily/HAD-like"/>
    <property type="match status" value="1"/>
</dbReference>
<name>A0ABW5W1P0_9MICO</name>
<dbReference type="InterPro" id="IPR023214">
    <property type="entry name" value="HAD_sf"/>
</dbReference>
<dbReference type="PANTHER" id="PTHR10000">
    <property type="entry name" value="PHOSPHOSERINE PHOSPHATASE"/>
    <property type="match status" value="1"/>
</dbReference>
<evidence type="ECO:0000313" key="1">
    <source>
        <dbReference type="EMBL" id="MFD2796495.1"/>
    </source>
</evidence>
<dbReference type="Proteomes" id="UP001597479">
    <property type="component" value="Unassembled WGS sequence"/>
</dbReference>
<organism evidence="1 2">
    <name type="scientific">Promicromonospora vindobonensis</name>
    <dbReference type="NCBI Taxonomy" id="195748"/>
    <lineage>
        <taxon>Bacteria</taxon>
        <taxon>Bacillati</taxon>
        <taxon>Actinomycetota</taxon>
        <taxon>Actinomycetes</taxon>
        <taxon>Micrococcales</taxon>
        <taxon>Promicromonosporaceae</taxon>
        <taxon>Promicromonospora</taxon>
    </lineage>
</organism>
<dbReference type="Gene3D" id="3.30.1240.10">
    <property type="match status" value="1"/>
</dbReference>
<dbReference type="EMBL" id="JBHUOG010000002">
    <property type="protein sequence ID" value="MFD2796495.1"/>
    <property type="molecule type" value="Genomic_DNA"/>
</dbReference>
<dbReference type="PROSITE" id="PS01229">
    <property type="entry name" value="COF_2"/>
    <property type="match status" value="1"/>
</dbReference>
<accession>A0ABW5W1P0</accession>
<dbReference type="GO" id="GO:0016787">
    <property type="term" value="F:hydrolase activity"/>
    <property type="evidence" value="ECO:0007669"/>
    <property type="project" value="UniProtKB-KW"/>
</dbReference>
<comment type="caution">
    <text evidence="1">The sequence shown here is derived from an EMBL/GenBank/DDBJ whole genome shotgun (WGS) entry which is preliminary data.</text>
</comment>